<feature type="signal peptide" evidence="2">
    <location>
        <begin position="1"/>
        <end position="36"/>
    </location>
</feature>
<gene>
    <name evidence="3" type="ORF">BFL36_09010</name>
</gene>
<reference evidence="3 4" key="1">
    <citation type="submission" date="2016-08" db="EMBL/GenBank/DDBJ databases">
        <title>Genome sequence of Clavibacter michiganensis spp strain CFBP8017.</title>
        <authorList>
            <person name="Thapa S.P."/>
            <person name="Coaker G."/>
            <person name="Jacques M.-A."/>
        </authorList>
    </citation>
    <scope>NUCLEOTIDE SEQUENCE [LARGE SCALE GENOMIC DNA]</scope>
    <source>
        <strain evidence="3">CFBP8017</strain>
    </source>
</reference>
<comment type="caution">
    <text evidence="3">The sequence shown here is derived from an EMBL/GenBank/DDBJ whole genome shotgun (WGS) entry which is preliminary data.</text>
</comment>
<feature type="region of interest" description="Disordered" evidence="1">
    <location>
        <begin position="37"/>
        <end position="56"/>
    </location>
</feature>
<evidence type="ECO:0000256" key="2">
    <source>
        <dbReference type="SAM" id="SignalP"/>
    </source>
</evidence>
<accession>A0A251YEW9</accession>
<keyword evidence="2" id="KW-0732">Signal</keyword>
<evidence type="ECO:0000313" key="4">
    <source>
        <dbReference type="Proteomes" id="UP000195011"/>
    </source>
</evidence>
<protein>
    <recommendedName>
        <fullName evidence="5">Secreted protein</fullName>
    </recommendedName>
</protein>
<evidence type="ECO:0000256" key="1">
    <source>
        <dbReference type="SAM" id="MobiDB-lite"/>
    </source>
</evidence>
<evidence type="ECO:0000313" key="3">
    <source>
        <dbReference type="EMBL" id="OUE22800.1"/>
    </source>
</evidence>
<organism evidence="3 4">
    <name type="scientific">Clavibacter michiganensis</name>
    <dbReference type="NCBI Taxonomy" id="28447"/>
    <lineage>
        <taxon>Bacteria</taxon>
        <taxon>Bacillati</taxon>
        <taxon>Actinomycetota</taxon>
        <taxon>Actinomycetes</taxon>
        <taxon>Micrococcales</taxon>
        <taxon>Microbacteriaceae</taxon>
        <taxon>Clavibacter</taxon>
    </lineage>
</organism>
<feature type="chain" id="PRO_5039463349" description="Secreted protein" evidence="2">
    <location>
        <begin position="37"/>
        <end position="165"/>
    </location>
</feature>
<dbReference type="EMBL" id="MDJY01000042">
    <property type="protein sequence ID" value="OUE22800.1"/>
    <property type="molecule type" value="Genomic_DNA"/>
</dbReference>
<name>A0A251YEW9_9MICO</name>
<evidence type="ECO:0008006" key="5">
    <source>
        <dbReference type="Google" id="ProtNLM"/>
    </source>
</evidence>
<dbReference type="PROSITE" id="PS51257">
    <property type="entry name" value="PROKAR_LIPOPROTEIN"/>
    <property type="match status" value="1"/>
</dbReference>
<dbReference type="Proteomes" id="UP000195011">
    <property type="component" value="Unassembled WGS sequence"/>
</dbReference>
<proteinExistence type="predicted"/>
<sequence length="165" mass="16427">MGQMRITRGTTAIHRRGVPAAGVLAALLLAGCTAGAPGPDTASTSPSASPSADAADGLTDPLAIVTTPGTGEFIAEDVQPALHESGTGPATFEVPQPESSVGSLRFFVTCATGEYTVTMGGFYSSGCSPDAANSAAIPIPQRDGPLTVTVEVPEGVAFRIVAVAV</sequence>
<dbReference type="AlphaFoldDB" id="A0A251YEW9"/>